<organism evidence="2 3">
    <name type="scientific">Prorocentrum cordatum</name>
    <dbReference type="NCBI Taxonomy" id="2364126"/>
    <lineage>
        <taxon>Eukaryota</taxon>
        <taxon>Sar</taxon>
        <taxon>Alveolata</taxon>
        <taxon>Dinophyceae</taxon>
        <taxon>Prorocentrales</taxon>
        <taxon>Prorocentraceae</taxon>
        <taxon>Prorocentrum</taxon>
    </lineage>
</organism>
<dbReference type="Proteomes" id="UP001189429">
    <property type="component" value="Unassembled WGS sequence"/>
</dbReference>
<reference evidence="2" key="1">
    <citation type="submission" date="2023-10" db="EMBL/GenBank/DDBJ databases">
        <authorList>
            <person name="Chen Y."/>
            <person name="Shah S."/>
            <person name="Dougan E. K."/>
            <person name="Thang M."/>
            <person name="Chan C."/>
        </authorList>
    </citation>
    <scope>NUCLEOTIDE SEQUENCE [LARGE SCALE GENOMIC DNA]</scope>
</reference>
<accession>A0ABN9S4R4</accession>
<feature type="region of interest" description="Disordered" evidence="1">
    <location>
        <begin position="92"/>
        <end position="227"/>
    </location>
</feature>
<feature type="compositionally biased region" description="Low complexity" evidence="1">
    <location>
        <begin position="120"/>
        <end position="137"/>
    </location>
</feature>
<name>A0ABN9S4R4_9DINO</name>
<keyword evidence="3" id="KW-1185">Reference proteome</keyword>
<evidence type="ECO:0000256" key="1">
    <source>
        <dbReference type="SAM" id="MobiDB-lite"/>
    </source>
</evidence>
<evidence type="ECO:0000313" key="2">
    <source>
        <dbReference type="EMBL" id="CAK0826690.1"/>
    </source>
</evidence>
<gene>
    <name evidence="2" type="ORF">PCOR1329_LOCUS26430</name>
</gene>
<proteinExistence type="predicted"/>
<sequence>MGGVGGDANKGARGMAGGARAGLETRAGAAAYAGAQQWCTRRPARATADRSSSHMHARFLVYVCKPRARSADNADHVTQTMEVFDRILMRREAADEENEEQTRPRSRGQRGRPGRRAPLRPRLAPRALRGCRGCAQPPRAPPPTRSRACRRAERPRGAPATASPRPGSTYGPPLSQPTRPAASGGSASARAPAASEAAPARPAGAAGPGARRRPGAARLLQRGGESTSLELDTLEAAYSSLVG</sequence>
<feature type="compositionally biased region" description="Low complexity" evidence="1">
    <location>
        <begin position="179"/>
        <end position="209"/>
    </location>
</feature>
<dbReference type="EMBL" id="CAUYUJ010009402">
    <property type="protein sequence ID" value="CAK0826690.1"/>
    <property type="molecule type" value="Genomic_DNA"/>
</dbReference>
<protein>
    <submittedName>
        <fullName evidence="2">Uncharacterized protein</fullName>
    </submittedName>
</protein>
<comment type="caution">
    <text evidence="2">The sequence shown here is derived from an EMBL/GenBank/DDBJ whole genome shotgun (WGS) entry which is preliminary data.</text>
</comment>
<feature type="compositionally biased region" description="Basic residues" evidence="1">
    <location>
        <begin position="104"/>
        <end position="119"/>
    </location>
</feature>
<evidence type="ECO:0000313" key="3">
    <source>
        <dbReference type="Proteomes" id="UP001189429"/>
    </source>
</evidence>